<evidence type="ECO:0000256" key="4">
    <source>
        <dbReference type="ARBA" id="ARBA00013078"/>
    </source>
</evidence>
<dbReference type="EC" id="3.1.3.18" evidence="4"/>
<protein>
    <recommendedName>
        <fullName evidence="4">phosphoglycolate phosphatase</fullName>
        <ecNumber evidence="4">3.1.3.18</ecNumber>
    </recommendedName>
</protein>
<sequence>MAIRLWLFDIDGTLVDTGGAGMRALQQAAEECFGGSGPALDLAGSTDLGVLAGILAHFDRAHGPEEEACFFASYLRHLEGNLERGGYDGRVLPGAAELLERLAGIREVTVGLLTGNIAGGAAAKMRHYGLDAHFAFGAYGCDHADRNLLGPVALQRAAAHAGRDFTAEETLVIGDTPKDIACARAIGARCLAVATGHFTAAQLREYGADVVVESLADPVVLATFLEE</sequence>
<dbReference type="InterPro" id="IPR036412">
    <property type="entry name" value="HAD-like_sf"/>
</dbReference>
<evidence type="ECO:0000256" key="1">
    <source>
        <dbReference type="ARBA" id="ARBA00000830"/>
    </source>
</evidence>
<dbReference type="Pfam" id="PF00702">
    <property type="entry name" value="Hydrolase"/>
    <property type="match status" value="1"/>
</dbReference>
<evidence type="ECO:0000313" key="5">
    <source>
        <dbReference type="EMBL" id="MCW1886183.1"/>
    </source>
</evidence>
<keyword evidence="6" id="KW-1185">Reference proteome</keyword>
<comment type="catalytic activity">
    <reaction evidence="1">
        <text>2-phosphoglycolate + H2O = glycolate + phosphate</text>
        <dbReference type="Rhea" id="RHEA:14369"/>
        <dbReference type="ChEBI" id="CHEBI:15377"/>
        <dbReference type="ChEBI" id="CHEBI:29805"/>
        <dbReference type="ChEBI" id="CHEBI:43474"/>
        <dbReference type="ChEBI" id="CHEBI:58033"/>
        <dbReference type="EC" id="3.1.3.18"/>
    </reaction>
</comment>
<comment type="similarity">
    <text evidence="3">Belongs to the HAD-like hydrolase superfamily. CbbY/CbbZ/Gph/YieH family.</text>
</comment>
<evidence type="ECO:0000256" key="3">
    <source>
        <dbReference type="ARBA" id="ARBA00006171"/>
    </source>
</evidence>
<dbReference type="InterPro" id="IPR023214">
    <property type="entry name" value="HAD_sf"/>
</dbReference>
<dbReference type="Proteomes" id="UP001207930">
    <property type="component" value="Unassembled WGS sequence"/>
</dbReference>
<comment type="pathway">
    <text evidence="2">Organic acid metabolism; glycolate biosynthesis; glycolate from 2-phosphoglycolate: step 1/1.</text>
</comment>
<evidence type="ECO:0000313" key="6">
    <source>
        <dbReference type="Proteomes" id="UP001207930"/>
    </source>
</evidence>
<proteinExistence type="inferred from homology"/>
<dbReference type="InterPro" id="IPR023198">
    <property type="entry name" value="PGP-like_dom2"/>
</dbReference>
<dbReference type="RefSeq" id="WP_264502137.1">
    <property type="nucleotide sequence ID" value="NZ_JAPDDS010000008.1"/>
</dbReference>
<dbReference type="InterPro" id="IPR050155">
    <property type="entry name" value="HAD-like_hydrolase_sf"/>
</dbReference>
<name>A0ABT3FRG7_9BACT</name>
<dbReference type="PANTHER" id="PTHR43434">
    <property type="entry name" value="PHOSPHOGLYCOLATE PHOSPHATASE"/>
    <property type="match status" value="1"/>
</dbReference>
<dbReference type="PANTHER" id="PTHR43434:SF1">
    <property type="entry name" value="PHOSPHOGLYCOLATE PHOSPHATASE"/>
    <property type="match status" value="1"/>
</dbReference>
<accession>A0ABT3FRG7</accession>
<dbReference type="SUPFAM" id="SSF56784">
    <property type="entry name" value="HAD-like"/>
    <property type="match status" value="1"/>
</dbReference>
<reference evidence="5 6" key="1">
    <citation type="submission" date="2022-10" db="EMBL/GenBank/DDBJ databases">
        <title>Luteolibacter flavescens strain MCCC 1K03193, whole genome shotgun sequencing project.</title>
        <authorList>
            <person name="Zhao G."/>
            <person name="Shen L."/>
        </authorList>
    </citation>
    <scope>NUCLEOTIDE SEQUENCE [LARGE SCALE GENOMIC DNA]</scope>
    <source>
        <strain evidence="5 6">MCCC 1K03193</strain>
    </source>
</reference>
<dbReference type="EMBL" id="JAPDDS010000008">
    <property type="protein sequence ID" value="MCW1886183.1"/>
    <property type="molecule type" value="Genomic_DNA"/>
</dbReference>
<organism evidence="5 6">
    <name type="scientific">Luteolibacter flavescens</name>
    <dbReference type="NCBI Taxonomy" id="1859460"/>
    <lineage>
        <taxon>Bacteria</taxon>
        <taxon>Pseudomonadati</taxon>
        <taxon>Verrucomicrobiota</taxon>
        <taxon>Verrucomicrobiia</taxon>
        <taxon>Verrucomicrobiales</taxon>
        <taxon>Verrucomicrobiaceae</taxon>
        <taxon>Luteolibacter</taxon>
    </lineage>
</organism>
<dbReference type="Gene3D" id="3.40.50.1000">
    <property type="entry name" value="HAD superfamily/HAD-like"/>
    <property type="match status" value="1"/>
</dbReference>
<comment type="caution">
    <text evidence="5">The sequence shown here is derived from an EMBL/GenBank/DDBJ whole genome shotgun (WGS) entry which is preliminary data.</text>
</comment>
<evidence type="ECO:0000256" key="2">
    <source>
        <dbReference type="ARBA" id="ARBA00004818"/>
    </source>
</evidence>
<gene>
    <name evidence="5" type="ORF">OKA04_15705</name>
</gene>
<dbReference type="Gene3D" id="1.10.150.240">
    <property type="entry name" value="Putative phosphatase, domain 2"/>
    <property type="match status" value="1"/>
</dbReference>